<dbReference type="Proteomes" id="UP001500630">
    <property type="component" value="Unassembled WGS sequence"/>
</dbReference>
<dbReference type="SUPFAM" id="SSF74650">
    <property type="entry name" value="Galactose mutarotase-like"/>
    <property type="match status" value="1"/>
</dbReference>
<dbReference type="PANTHER" id="PTHR46017">
    <property type="entry name" value="ALPHA-MANNOSIDASE 2C1"/>
    <property type="match status" value="1"/>
</dbReference>
<dbReference type="Pfam" id="PF22907">
    <property type="entry name" value="Ams1-like_1st"/>
    <property type="match status" value="1"/>
</dbReference>
<dbReference type="InterPro" id="IPR037094">
    <property type="entry name" value="Glyco_hydro_38_cen_sf"/>
</dbReference>
<dbReference type="InterPro" id="IPR054723">
    <property type="entry name" value="Ams1-like_N"/>
</dbReference>
<dbReference type="SUPFAM" id="SSF88713">
    <property type="entry name" value="Glycoside hydrolase/deacetylase"/>
    <property type="match status" value="1"/>
</dbReference>
<comment type="similarity">
    <text evidence="1">Belongs to the glycosyl hydrolase 38 family.</text>
</comment>
<dbReference type="InterPro" id="IPR011013">
    <property type="entry name" value="Gal_mutarotase_sf_dom"/>
</dbReference>
<dbReference type="Gene3D" id="1.20.1270.50">
    <property type="entry name" value="Glycoside hydrolase family 38, central domain"/>
    <property type="match status" value="1"/>
</dbReference>
<dbReference type="Pfam" id="PF01074">
    <property type="entry name" value="Glyco_hydro_38N"/>
    <property type="match status" value="1"/>
</dbReference>
<keyword evidence="4" id="KW-0326">Glycosidase</keyword>
<organism evidence="6 7">
    <name type="scientific">Nonomuraea rosea</name>
    <dbReference type="NCBI Taxonomy" id="638574"/>
    <lineage>
        <taxon>Bacteria</taxon>
        <taxon>Bacillati</taxon>
        <taxon>Actinomycetota</taxon>
        <taxon>Actinomycetes</taxon>
        <taxon>Streptosporangiales</taxon>
        <taxon>Streptosporangiaceae</taxon>
        <taxon>Nonomuraea</taxon>
    </lineage>
</organism>
<dbReference type="EMBL" id="BAABDQ010000010">
    <property type="protein sequence ID" value="GAA3563421.1"/>
    <property type="molecule type" value="Genomic_DNA"/>
</dbReference>
<evidence type="ECO:0000256" key="1">
    <source>
        <dbReference type="ARBA" id="ARBA00009792"/>
    </source>
</evidence>
<proteinExistence type="inferred from homology"/>
<sequence length="997" mass="108718">MHDDRNLVEARLKRVLDERIRPAVHAESVPLEVSVWHAPGEPVPVAEALAAAAEPIAVGTPWGAPWGTSWFTVTGTVPDRWAGKTVEAVLDLGFDESMTGFQCEGLVYRPDGTPVKGLNPRTQWVRIAAPARGGEHVRLHIEAASNPVILGHGVYRPTPLGDLATAGTDPQYRLARMDLTVFDEEVWQLVLDLEVLGELMAQLPVDGQRRWEVLRAVDRALDAVDLQDVGGTAAAARAELAGVLSAPAVPSAHRISAVGHAHIDSAWLWPLRETVRKVARTAANMTALLEDEPDFVFAMSQAQQWAWIKEHRPEVWARVTKAVATGRFVPAGGMWVESDTNMPGSEAMARQFVHGKRFFIEEFGIDNEEVWLPDTFGFAAGLPQIIKAAGSKRLLTQKISWSQTNTFPHHTFLWEGIDGTRIFTHFPPVDTYNCSMTGGELAHAARNFKDKGLARHSLAPTGWGDGGGGTTREMVAKAARVRDLEGSPAVVWEPPAAFFAKAEAEYPNPPVWVGELYLELHRATLTSQARTKQGNRRSESLLREAELWAATAAVRAGAPYPYAELDRIWKTVLLHQFHDILPGSSIAWVHREAARTYAAVAEELTALIETAQGALAGTGGETLVFNAAPHARHGIAAGGAGIAGPGPRAEARARDEGGFVLDDGRLRVEIDGRGLVVSAYDQVAERETVPPGQAANLLQLHPDFPNKWDAWDVDEFYRNTVTDLVEGSVESTGDGSVRVTRSFGSSSVTQVLSLADGRLDIETEVDWHETEKFLKLAFPLDVHADRYASESQYGHAFRATHTNTSWEAAKFEACNHRFVHVAEPGWGVALVTDSTYGHDVTRTVRGDSGTTTTLRVSLLRAPRFPDPETDQGVHRFRHALVPGAAIGDAVREGYFVNLPERRVTGAAPVQPLVAVDDDAVVVTAVKLADDESGDVIVRFHESRGSRVKARLTPGFAFSEVVATDLLERPVGEPQRPGEAIPLALRPFELVTLRLKRA</sequence>
<keyword evidence="2" id="KW-0479">Metal-binding</keyword>
<dbReference type="Gene3D" id="3.20.110.10">
    <property type="entry name" value="Glycoside hydrolase 38, N terminal domain"/>
    <property type="match status" value="1"/>
</dbReference>
<dbReference type="InterPro" id="IPR011682">
    <property type="entry name" value="Glyco_hydro_38_C"/>
</dbReference>
<dbReference type="InterPro" id="IPR000602">
    <property type="entry name" value="Glyco_hydro_38_N"/>
</dbReference>
<dbReference type="PANTHER" id="PTHR46017:SF1">
    <property type="entry name" value="ALPHA-MANNOSIDASE 2C1"/>
    <property type="match status" value="1"/>
</dbReference>
<evidence type="ECO:0000256" key="3">
    <source>
        <dbReference type="ARBA" id="ARBA00022801"/>
    </source>
</evidence>
<accession>A0ABP6XB45</accession>
<gene>
    <name evidence="6" type="ORF">GCM10022419_050190</name>
</gene>
<dbReference type="GO" id="GO:0016787">
    <property type="term" value="F:hydrolase activity"/>
    <property type="evidence" value="ECO:0007669"/>
    <property type="project" value="UniProtKB-KW"/>
</dbReference>
<dbReference type="Pfam" id="PF17677">
    <property type="entry name" value="Glyco_hydro38C2"/>
    <property type="match status" value="1"/>
</dbReference>
<protein>
    <submittedName>
        <fullName evidence="6">Glycoside hydrolase family 38 C-terminal domain-containing protein</fullName>
    </submittedName>
</protein>
<keyword evidence="3 6" id="KW-0378">Hydrolase</keyword>
<dbReference type="Pfam" id="PF09261">
    <property type="entry name" value="Alpha-mann_mid"/>
    <property type="match status" value="1"/>
</dbReference>
<comment type="caution">
    <text evidence="6">The sequence shown here is derived from an EMBL/GenBank/DDBJ whole genome shotgun (WGS) entry which is preliminary data.</text>
</comment>
<evidence type="ECO:0000259" key="5">
    <source>
        <dbReference type="SMART" id="SM00872"/>
    </source>
</evidence>
<dbReference type="RefSeq" id="WP_345565288.1">
    <property type="nucleotide sequence ID" value="NZ_BAABDQ010000010.1"/>
</dbReference>
<dbReference type="Gene3D" id="2.60.40.2220">
    <property type="match status" value="1"/>
</dbReference>
<dbReference type="Pfam" id="PF07748">
    <property type="entry name" value="Glyco_hydro_38C"/>
    <property type="match status" value="1"/>
</dbReference>
<evidence type="ECO:0000256" key="4">
    <source>
        <dbReference type="ARBA" id="ARBA00023295"/>
    </source>
</evidence>
<evidence type="ECO:0000313" key="7">
    <source>
        <dbReference type="Proteomes" id="UP001500630"/>
    </source>
</evidence>
<dbReference type="CDD" id="cd10789">
    <property type="entry name" value="GH38N_AMII_ER_cytosolic"/>
    <property type="match status" value="1"/>
</dbReference>
<reference evidence="7" key="1">
    <citation type="journal article" date="2019" name="Int. J. Syst. Evol. Microbiol.">
        <title>The Global Catalogue of Microorganisms (GCM) 10K type strain sequencing project: providing services to taxonomists for standard genome sequencing and annotation.</title>
        <authorList>
            <consortium name="The Broad Institute Genomics Platform"/>
            <consortium name="The Broad Institute Genome Sequencing Center for Infectious Disease"/>
            <person name="Wu L."/>
            <person name="Ma J."/>
        </authorList>
    </citation>
    <scope>NUCLEOTIDE SEQUENCE [LARGE SCALE GENOMIC DNA]</scope>
    <source>
        <strain evidence="7">JCM 17326</strain>
    </source>
</reference>
<dbReference type="InterPro" id="IPR027291">
    <property type="entry name" value="Glyco_hydro_38_N_sf"/>
</dbReference>
<dbReference type="SMART" id="SM00872">
    <property type="entry name" value="Alpha-mann_mid"/>
    <property type="match status" value="1"/>
</dbReference>
<dbReference type="Gene3D" id="2.70.98.30">
    <property type="entry name" value="Golgi alpha-mannosidase II, domain 4"/>
    <property type="match status" value="1"/>
</dbReference>
<keyword evidence="7" id="KW-1185">Reference proteome</keyword>
<dbReference type="InterPro" id="IPR041147">
    <property type="entry name" value="GH38_C"/>
</dbReference>
<dbReference type="InterPro" id="IPR011330">
    <property type="entry name" value="Glyco_hydro/deAcase_b/a-brl"/>
</dbReference>
<dbReference type="InterPro" id="IPR015341">
    <property type="entry name" value="Glyco_hydro_38_cen"/>
</dbReference>
<evidence type="ECO:0000313" key="6">
    <source>
        <dbReference type="EMBL" id="GAA3563421.1"/>
    </source>
</evidence>
<feature type="domain" description="Glycoside hydrolase family 38 central" evidence="5">
    <location>
        <begin position="519"/>
        <end position="597"/>
    </location>
</feature>
<dbReference type="SUPFAM" id="SSF88688">
    <property type="entry name" value="Families 57/38 glycoside transferase middle domain"/>
    <property type="match status" value="1"/>
</dbReference>
<evidence type="ECO:0000256" key="2">
    <source>
        <dbReference type="ARBA" id="ARBA00022723"/>
    </source>
</evidence>
<name>A0ABP6XB45_9ACTN</name>
<dbReference type="InterPro" id="IPR028995">
    <property type="entry name" value="Glyco_hydro_57/38_cen_sf"/>
</dbReference>